<dbReference type="EMBL" id="FTNM01000006">
    <property type="protein sequence ID" value="SIR41640.1"/>
    <property type="molecule type" value="Genomic_DNA"/>
</dbReference>
<evidence type="ECO:0000313" key="2">
    <source>
        <dbReference type="EMBL" id="SIR41640.1"/>
    </source>
</evidence>
<feature type="chain" id="PRO_5012704012" description="Outer membrane lipoprotein-sorting protein" evidence="1">
    <location>
        <begin position="21"/>
        <end position="257"/>
    </location>
</feature>
<dbReference type="Proteomes" id="UP000185924">
    <property type="component" value="Unassembled WGS sequence"/>
</dbReference>
<accession>A0A1N7AR90</accession>
<keyword evidence="3" id="KW-1185">Reference proteome</keyword>
<dbReference type="PROSITE" id="PS51257">
    <property type="entry name" value="PROKAR_LIPOPROTEIN"/>
    <property type="match status" value="1"/>
</dbReference>
<dbReference type="Gene3D" id="2.50.20.10">
    <property type="entry name" value="Lipoprotein localisation LolA/LolB/LppX"/>
    <property type="match status" value="1"/>
</dbReference>
<organism evidence="2 3">
    <name type="scientific">Pontibacter lucknowensis</name>
    <dbReference type="NCBI Taxonomy" id="1077936"/>
    <lineage>
        <taxon>Bacteria</taxon>
        <taxon>Pseudomonadati</taxon>
        <taxon>Bacteroidota</taxon>
        <taxon>Cytophagia</taxon>
        <taxon>Cytophagales</taxon>
        <taxon>Hymenobacteraceae</taxon>
        <taxon>Pontibacter</taxon>
    </lineage>
</organism>
<dbReference type="OrthoDB" id="1091975at2"/>
<sequence length="257" mass="30364">MKKNQLPRILYLLLPFLTIACTQKMTTTATKPQTGQQVIETMYRHWENKWYPNFAFDQRAIFYKDDQVSREEIWQEIYSYPANLHIRFDGFETGNGVVYNQDTVYTFKEGKQVNKQYSIHPLVLLSFDVYFYDPTTTISKAQELNFDLSQFTEATWQGRDAYVVGTTDPNDQSRNQFWVDKENLYVVRVLTNSKGVARDVEMNNYQEIEGNMVATEIVFKNNGQLFLREEYFNISFPEKVDPSWFDPAQFTTANWKQ</sequence>
<name>A0A1N7AR90_9BACT</name>
<keyword evidence="1" id="KW-0732">Signal</keyword>
<gene>
    <name evidence="2" type="ORF">SAMN05421545_3517</name>
</gene>
<proteinExistence type="predicted"/>
<reference evidence="3" key="1">
    <citation type="submission" date="2017-01" db="EMBL/GenBank/DDBJ databases">
        <authorList>
            <person name="Varghese N."/>
            <person name="Submissions S."/>
        </authorList>
    </citation>
    <scope>NUCLEOTIDE SEQUENCE [LARGE SCALE GENOMIC DNA]</scope>
    <source>
        <strain evidence="3">DM9</strain>
    </source>
</reference>
<evidence type="ECO:0008006" key="4">
    <source>
        <dbReference type="Google" id="ProtNLM"/>
    </source>
</evidence>
<evidence type="ECO:0000256" key="1">
    <source>
        <dbReference type="SAM" id="SignalP"/>
    </source>
</evidence>
<feature type="signal peptide" evidence="1">
    <location>
        <begin position="1"/>
        <end position="20"/>
    </location>
</feature>
<dbReference type="RefSeq" id="WP_076423044.1">
    <property type="nucleotide sequence ID" value="NZ_FTNM01000006.1"/>
</dbReference>
<dbReference type="AlphaFoldDB" id="A0A1N7AR90"/>
<protein>
    <recommendedName>
        <fullName evidence="4">Outer membrane lipoprotein-sorting protein</fullName>
    </recommendedName>
</protein>
<evidence type="ECO:0000313" key="3">
    <source>
        <dbReference type="Proteomes" id="UP000185924"/>
    </source>
</evidence>